<name>A0A2U1AJU9_9BACT</name>
<dbReference type="OrthoDB" id="2052976at2"/>
<reference evidence="1 2" key="1">
    <citation type="submission" date="2018-04" db="EMBL/GenBank/DDBJ databases">
        <title>Genomic Encyclopedia of Type Strains, Phase IV (KMG-IV): sequencing the most valuable type-strain genomes for metagenomic binning, comparative biology and taxonomic classification.</title>
        <authorList>
            <person name="Goeker M."/>
        </authorList>
    </citation>
    <scope>NUCLEOTIDE SEQUENCE [LARGE SCALE GENOMIC DNA]</scope>
    <source>
        <strain evidence="1 2">DSM 14823</strain>
    </source>
</reference>
<dbReference type="AlphaFoldDB" id="A0A2U1AJU9"/>
<dbReference type="Proteomes" id="UP000245959">
    <property type="component" value="Unassembled WGS sequence"/>
</dbReference>
<comment type="caution">
    <text evidence="1">The sequence shown here is derived from an EMBL/GenBank/DDBJ whole genome shotgun (WGS) entry which is preliminary data.</text>
</comment>
<protein>
    <recommendedName>
        <fullName evidence="3">Glycosyltransferase involved in cell wall biosynthesis</fullName>
    </recommendedName>
</protein>
<dbReference type="SUPFAM" id="SSF53756">
    <property type="entry name" value="UDP-Glycosyltransferase/glycogen phosphorylase"/>
    <property type="match status" value="1"/>
</dbReference>
<gene>
    <name evidence="1" type="ORF">C8D82_13423</name>
</gene>
<dbReference type="GeneID" id="78297475"/>
<organism evidence="1 2">
    <name type="scientific">Victivallis vadensis</name>
    <dbReference type="NCBI Taxonomy" id="172901"/>
    <lineage>
        <taxon>Bacteria</taxon>
        <taxon>Pseudomonadati</taxon>
        <taxon>Lentisphaerota</taxon>
        <taxon>Lentisphaeria</taxon>
        <taxon>Victivallales</taxon>
        <taxon>Victivallaceae</taxon>
        <taxon>Victivallis</taxon>
    </lineage>
</organism>
<dbReference type="RefSeq" id="WP_133245253.1">
    <property type="nucleotide sequence ID" value="NZ_CABMMC010000001.1"/>
</dbReference>
<evidence type="ECO:0008006" key="3">
    <source>
        <dbReference type="Google" id="ProtNLM"/>
    </source>
</evidence>
<proteinExistence type="predicted"/>
<evidence type="ECO:0000313" key="2">
    <source>
        <dbReference type="Proteomes" id="UP000245959"/>
    </source>
</evidence>
<keyword evidence="2" id="KW-1185">Reference proteome</keyword>
<accession>A0A2U1AJU9</accession>
<dbReference type="EMBL" id="QEKH01000034">
    <property type="protein sequence ID" value="PVY36617.1"/>
    <property type="molecule type" value="Genomic_DNA"/>
</dbReference>
<evidence type="ECO:0000313" key="1">
    <source>
        <dbReference type="EMBL" id="PVY36617.1"/>
    </source>
</evidence>
<sequence length="358" mass="41810">MGRVCFISLDNLYLVPYLKKYLSFVGKYDVIYWNRSNVEEKSGAENIYAFHCASGNKFQKLLGYVRFSFFAAEILKKNDYSRVVILHTPLAVLIGKLLCTQYSGRYLLDIRDYSYEKYRWYREWEKKLVNHSGLNVISSKGYLSFLPSGEYISVHNDNPIEPSLIELSRRNFSTRKRPIVISNIGLIRFHQQNRKLILAFRNDPRFQLRFIGKGADELADFCREQKVENVQLTGYFVPEKSVEYFMQSDVISNLYGNHIPLLDYALSNKLYYAAKLCKPILVCPDTYMQKASVGFGYTMDLDSQHVADNFYSYYTAIDKEKLQRACDDFLVEVFRENAIFDQKVTNFLNSDEFTSELV</sequence>